<dbReference type="SUPFAM" id="SSF52540">
    <property type="entry name" value="P-loop containing nucleoside triphosphate hydrolases"/>
    <property type="match status" value="1"/>
</dbReference>
<dbReference type="Gene3D" id="3.40.50.300">
    <property type="entry name" value="P-loop containing nucleotide triphosphate hydrolases"/>
    <property type="match status" value="1"/>
</dbReference>
<name>A0ABU1UUQ9_9GAMM</name>
<dbReference type="Proteomes" id="UP001253595">
    <property type="component" value="Unassembled WGS sequence"/>
</dbReference>
<gene>
    <name evidence="2" type="ORF">J2X05_000903</name>
</gene>
<dbReference type="RefSeq" id="WP_310069153.1">
    <property type="nucleotide sequence ID" value="NZ_JAVDVX010000001.1"/>
</dbReference>
<feature type="domain" description="CobQ/CobB/MinD/ParA nucleotide binding" evidence="1">
    <location>
        <begin position="28"/>
        <end position="211"/>
    </location>
</feature>
<dbReference type="InterPro" id="IPR027417">
    <property type="entry name" value="P-loop_NTPase"/>
</dbReference>
<keyword evidence="3" id="KW-1185">Reference proteome</keyword>
<proteinExistence type="predicted"/>
<dbReference type="Pfam" id="PF01656">
    <property type="entry name" value="CbiA"/>
    <property type="match status" value="1"/>
</dbReference>
<dbReference type="PANTHER" id="PTHR13696:SF96">
    <property type="entry name" value="COBQ_COBB_MIND_PARA NUCLEOTIDE BINDING DOMAIN-CONTAINING PROTEIN"/>
    <property type="match status" value="1"/>
</dbReference>
<evidence type="ECO:0000313" key="3">
    <source>
        <dbReference type="Proteomes" id="UP001253595"/>
    </source>
</evidence>
<dbReference type="CDD" id="cd02042">
    <property type="entry name" value="ParAB_family"/>
    <property type="match status" value="1"/>
</dbReference>
<comment type="caution">
    <text evidence="2">The sequence shown here is derived from an EMBL/GenBank/DDBJ whole genome shotgun (WGS) entry which is preliminary data.</text>
</comment>
<protein>
    <submittedName>
        <fullName evidence="2">Chromosome partitioning protein</fullName>
    </submittedName>
</protein>
<reference evidence="2 3" key="1">
    <citation type="submission" date="2023-07" db="EMBL/GenBank/DDBJ databases">
        <title>Sorghum-associated microbial communities from plants grown in Nebraska, USA.</title>
        <authorList>
            <person name="Schachtman D."/>
        </authorList>
    </citation>
    <scope>NUCLEOTIDE SEQUENCE [LARGE SCALE GENOMIC DNA]</scope>
    <source>
        <strain evidence="2 3">BE190</strain>
    </source>
</reference>
<dbReference type="PANTHER" id="PTHR13696">
    <property type="entry name" value="P-LOOP CONTAINING NUCLEOSIDE TRIPHOSPHATE HYDROLASE"/>
    <property type="match status" value="1"/>
</dbReference>
<sequence length="261" mass="29145">MNTPPQTRIAKTHAEPLVAIQLLSACRILVINGKGGSGKTTVSTNLASWLAKRGDTTVLVDADPQGSASHWLSSRGPELPKIFGVKIELNSRITRSFQWRAPKSTRWLITDAAPGLTDMALDDIIQNHDLIIVPVLPSDIDIRASARFIGELLLTRSMRRQRRPIAVIANRVKQQANAWERLQKFLLSLNIPYPATLRDTQHYVRAYSEGRGIADYPQQSHARDRNDWELLLCWLDAQASPIQWLDESLANDPDTDVVSAS</sequence>
<evidence type="ECO:0000313" key="2">
    <source>
        <dbReference type="EMBL" id="MDR7088900.1"/>
    </source>
</evidence>
<dbReference type="InterPro" id="IPR050678">
    <property type="entry name" value="DNA_Partitioning_ATPase"/>
</dbReference>
<evidence type="ECO:0000259" key="1">
    <source>
        <dbReference type="Pfam" id="PF01656"/>
    </source>
</evidence>
<dbReference type="EMBL" id="JAVDVX010000001">
    <property type="protein sequence ID" value="MDR7088900.1"/>
    <property type="molecule type" value="Genomic_DNA"/>
</dbReference>
<dbReference type="InterPro" id="IPR002586">
    <property type="entry name" value="CobQ/CobB/MinD/ParA_Nub-bd_dom"/>
</dbReference>
<organism evidence="2 3">
    <name type="scientific">Cellvibrio fibrivorans</name>
    <dbReference type="NCBI Taxonomy" id="126350"/>
    <lineage>
        <taxon>Bacteria</taxon>
        <taxon>Pseudomonadati</taxon>
        <taxon>Pseudomonadota</taxon>
        <taxon>Gammaproteobacteria</taxon>
        <taxon>Cellvibrionales</taxon>
        <taxon>Cellvibrionaceae</taxon>
        <taxon>Cellvibrio</taxon>
    </lineage>
</organism>
<accession>A0ABU1UUQ9</accession>